<dbReference type="GO" id="GO:0005856">
    <property type="term" value="C:cytoskeleton"/>
    <property type="evidence" value="ECO:0007669"/>
    <property type="project" value="UniProtKB-SubCell"/>
</dbReference>
<keyword evidence="2" id="KW-0963">Cytoplasm</keyword>
<dbReference type="GO" id="GO:0005096">
    <property type="term" value="F:GTPase activator activity"/>
    <property type="evidence" value="ECO:0007669"/>
    <property type="project" value="TreeGrafter"/>
</dbReference>
<dbReference type="PANTHER" id="PTHR22957">
    <property type="entry name" value="TBC1 DOMAIN FAMILY MEMBER GTPASE-ACTIVATING PROTEIN"/>
    <property type="match status" value="1"/>
</dbReference>
<dbReference type="PANTHER" id="PTHR22957:SF263">
    <property type="entry name" value="MITOTIC CHECK POINT PROTEIN BUB2"/>
    <property type="match status" value="1"/>
</dbReference>
<keyword evidence="6" id="KW-1133">Transmembrane helix</keyword>
<dbReference type="OrthoDB" id="10263206at2759"/>
<gene>
    <name evidence="8" type="ORF">H257_09492</name>
</gene>
<evidence type="ECO:0000256" key="5">
    <source>
        <dbReference type="ARBA" id="ARBA00061049"/>
    </source>
</evidence>
<proteinExistence type="inferred from homology"/>
<organism evidence="8">
    <name type="scientific">Aphanomyces astaci</name>
    <name type="common">Crayfish plague agent</name>
    <dbReference type="NCBI Taxonomy" id="112090"/>
    <lineage>
        <taxon>Eukaryota</taxon>
        <taxon>Sar</taxon>
        <taxon>Stramenopiles</taxon>
        <taxon>Oomycota</taxon>
        <taxon>Saprolegniomycetes</taxon>
        <taxon>Saprolegniales</taxon>
        <taxon>Verrucalvaceae</taxon>
        <taxon>Aphanomyces</taxon>
    </lineage>
</organism>
<accession>W4G9X6</accession>
<dbReference type="SUPFAM" id="SSF47923">
    <property type="entry name" value="Ypt/Rab-GAP domain of gyp1p"/>
    <property type="match status" value="2"/>
</dbReference>
<dbReference type="SMART" id="SM00164">
    <property type="entry name" value="TBC"/>
    <property type="match status" value="1"/>
</dbReference>
<dbReference type="GeneID" id="20811488"/>
<feature type="transmembrane region" description="Helical" evidence="6">
    <location>
        <begin position="243"/>
        <end position="259"/>
    </location>
</feature>
<dbReference type="VEuPathDB" id="FungiDB:H257_09492"/>
<dbReference type="Pfam" id="PF00566">
    <property type="entry name" value="RabGAP-TBC"/>
    <property type="match status" value="1"/>
</dbReference>
<comment type="similarity">
    <text evidence="5">Belongs to the BUB2 family.</text>
</comment>
<reference evidence="8" key="1">
    <citation type="submission" date="2013-12" db="EMBL/GenBank/DDBJ databases">
        <title>The Genome Sequence of Aphanomyces astaci APO3.</title>
        <authorList>
            <consortium name="The Broad Institute Genomics Platform"/>
            <person name="Russ C."/>
            <person name="Tyler B."/>
            <person name="van West P."/>
            <person name="Dieguez-Uribeondo J."/>
            <person name="Young S.K."/>
            <person name="Zeng Q."/>
            <person name="Gargeya S."/>
            <person name="Fitzgerald M."/>
            <person name="Abouelleil A."/>
            <person name="Alvarado L."/>
            <person name="Chapman S.B."/>
            <person name="Gainer-Dewar J."/>
            <person name="Goldberg J."/>
            <person name="Griggs A."/>
            <person name="Gujja S."/>
            <person name="Hansen M."/>
            <person name="Howarth C."/>
            <person name="Imamovic A."/>
            <person name="Ireland A."/>
            <person name="Larimer J."/>
            <person name="McCowan C."/>
            <person name="Murphy C."/>
            <person name="Pearson M."/>
            <person name="Poon T.W."/>
            <person name="Priest M."/>
            <person name="Roberts A."/>
            <person name="Saif S."/>
            <person name="Shea T."/>
            <person name="Sykes S."/>
            <person name="Wortman J."/>
            <person name="Nusbaum C."/>
            <person name="Birren B."/>
        </authorList>
    </citation>
    <scope>NUCLEOTIDE SEQUENCE [LARGE SCALE GENOMIC DNA]</scope>
    <source>
        <strain evidence="8">APO3</strain>
    </source>
</reference>
<dbReference type="Gene3D" id="1.10.472.80">
    <property type="entry name" value="Ypt/Rab-GAP domain of gyp1p, domain 3"/>
    <property type="match status" value="1"/>
</dbReference>
<dbReference type="AlphaFoldDB" id="W4G9X6"/>
<evidence type="ECO:0000256" key="1">
    <source>
        <dbReference type="ARBA" id="ARBA00004245"/>
    </source>
</evidence>
<evidence type="ECO:0000313" key="8">
    <source>
        <dbReference type="EMBL" id="ETV76475.1"/>
    </source>
</evidence>
<evidence type="ECO:0000256" key="3">
    <source>
        <dbReference type="ARBA" id="ARBA00023212"/>
    </source>
</evidence>
<feature type="domain" description="Rab-GAP TBC" evidence="7">
    <location>
        <begin position="73"/>
        <end position="273"/>
    </location>
</feature>
<name>W4G9X6_APHAT</name>
<evidence type="ECO:0000256" key="6">
    <source>
        <dbReference type="SAM" id="Phobius"/>
    </source>
</evidence>
<keyword evidence="6" id="KW-0472">Membrane</keyword>
<dbReference type="InterPro" id="IPR035969">
    <property type="entry name" value="Rab-GAP_TBC_sf"/>
</dbReference>
<sequence>MESAPAEAGAIGEEPGRASDPLLRRRYMALVSGLPIMDKKGRLLTCRYDRLKELRRMVIVYGLPVEEPEEVVENALTLRGRVWKVLLGMDDDSAASVERKQEYKRTVAKGASSSDGEIRNDTFRTFRGDPSFARRVPEATLVRALNAFLHDHGMSCQDGRPDCDQPFRYFQGMNILCGIFLYVLPESDAYLSLELFVTKHCPRYVAPQLAGVHVACGLVDRCLQTLDYKLYKHLLSHGITAKVYAYPIILSFFACIPPLSELLHIWDVLLAMGAHFVVLLATAHVVLLRTELLHTDMHLMNKLNLRETPPLQAQHLIYVALQLLHRLPDELYFEIARHPFDAADTLASIMLSPPTLNVVLEKVKKLKKDKSVKKAAAAALDTKPPWKL</sequence>
<dbReference type="InterPro" id="IPR000195">
    <property type="entry name" value="Rab-GAP-TBC_dom"/>
</dbReference>
<dbReference type="PROSITE" id="PS50086">
    <property type="entry name" value="TBC_RABGAP"/>
    <property type="match status" value="1"/>
</dbReference>
<dbReference type="EMBL" id="KI913136">
    <property type="protein sequence ID" value="ETV76475.1"/>
    <property type="molecule type" value="Genomic_DNA"/>
</dbReference>
<dbReference type="Gene3D" id="1.10.8.270">
    <property type="entry name" value="putative rabgap domain of human tbc1 domain family member 14 like domains"/>
    <property type="match status" value="1"/>
</dbReference>
<evidence type="ECO:0000256" key="2">
    <source>
        <dbReference type="ARBA" id="ARBA00022490"/>
    </source>
</evidence>
<evidence type="ECO:0000259" key="7">
    <source>
        <dbReference type="PROSITE" id="PS50086"/>
    </source>
</evidence>
<evidence type="ECO:0000256" key="4">
    <source>
        <dbReference type="ARBA" id="ARBA00023306"/>
    </source>
</evidence>
<dbReference type="FunFam" id="1.10.8.270:FF:000035">
    <property type="entry name" value="Cell cycle arrest protein BUB2"/>
    <property type="match status" value="1"/>
</dbReference>
<keyword evidence="3" id="KW-0206">Cytoskeleton</keyword>
<keyword evidence="4" id="KW-0131">Cell cycle</keyword>
<comment type="subcellular location">
    <subcellularLocation>
        <location evidence="1">Cytoplasm</location>
        <location evidence="1">Cytoskeleton</location>
    </subcellularLocation>
</comment>
<feature type="transmembrane region" description="Helical" evidence="6">
    <location>
        <begin position="265"/>
        <end position="288"/>
    </location>
</feature>
<dbReference type="RefSeq" id="XP_009834020.1">
    <property type="nucleotide sequence ID" value="XM_009835718.1"/>
</dbReference>
<protein>
    <recommendedName>
        <fullName evidence="7">Rab-GAP TBC domain-containing protein</fullName>
    </recommendedName>
</protein>
<keyword evidence="6" id="KW-0812">Transmembrane</keyword>
<dbReference type="STRING" id="112090.W4G9X6"/>